<dbReference type="Proteomes" id="UP000516369">
    <property type="component" value="Chromosome"/>
</dbReference>
<evidence type="ECO:0000256" key="6">
    <source>
        <dbReference type="RuleBase" id="RU000716"/>
    </source>
</evidence>
<dbReference type="PANTHER" id="PTHR43133">
    <property type="entry name" value="RNA POLYMERASE ECF-TYPE SIGMA FACTO"/>
    <property type="match status" value="1"/>
</dbReference>
<dbReference type="Gene3D" id="1.10.10.10">
    <property type="entry name" value="Winged helix-like DNA-binding domain superfamily/Winged helix DNA-binding domain"/>
    <property type="match status" value="1"/>
</dbReference>
<feature type="domain" description="RNA polymerase sigma-70 region 2" evidence="7">
    <location>
        <begin position="20"/>
        <end position="87"/>
    </location>
</feature>
<evidence type="ECO:0000256" key="4">
    <source>
        <dbReference type="ARBA" id="ARBA00023125"/>
    </source>
</evidence>
<dbReference type="InterPro" id="IPR013325">
    <property type="entry name" value="RNA_pol_sigma_r2"/>
</dbReference>
<dbReference type="KEGG" id="dvn:HQ394_00085"/>
<dbReference type="GO" id="GO:0003677">
    <property type="term" value="F:DNA binding"/>
    <property type="evidence" value="ECO:0007669"/>
    <property type="project" value="UniProtKB-KW"/>
</dbReference>
<evidence type="ECO:0000256" key="5">
    <source>
        <dbReference type="ARBA" id="ARBA00023163"/>
    </source>
</evidence>
<dbReference type="GO" id="GO:0006352">
    <property type="term" value="P:DNA-templated transcription initiation"/>
    <property type="evidence" value="ECO:0007669"/>
    <property type="project" value="InterPro"/>
</dbReference>
<name>A0A7H1MX72_9PROT</name>
<evidence type="ECO:0000256" key="2">
    <source>
        <dbReference type="ARBA" id="ARBA00023015"/>
    </source>
</evidence>
<reference evidence="9 10" key="1">
    <citation type="submission" date="2020-05" db="EMBL/GenBank/DDBJ databases">
        <title>Complete closed genome sequence of Defluviicoccus vanus.</title>
        <authorList>
            <person name="Bessarab I."/>
            <person name="Arumugam K."/>
            <person name="Maszenan A.M."/>
            <person name="Seviour R.J."/>
            <person name="Williams R.B."/>
        </authorList>
    </citation>
    <scope>NUCLEOTIDE SEQUENCE [LARGE SCALE GENOMIC DNA]</scope>
    <source>
        <strain evidence="9 10">Ben 114</strain>
    </source>
</reference>
<keyword evidence="2 6" id="KW-0805">Transcription regulation</keyword>
<dbReference type="InterPro" id="IPR007627">
    <property type="entry name" value="RNA_pol_sigma70_r2"/>
</dbReference>
<evidence type="ECO:0000313" key="10">
    <source>
        <dbReference type="Proteomes" id="UP000516369"/>
    </source>
</evidence>
<dbReference type="InterPro" id="IPR007630">
    <property type="entry name" value="RNA_pol_sigma70_r4"/>
</dbReference>
<dbReference type="InterPro" id="IPR014284">
    <property type="entry name" value="RNA_pol_sigma-70_dom"/>
</dbReference>
<proteinExistence type="inferred from homology"/>
<evidence type="ECO:0000256" key="1">
    <source>
        <dbReference type="ARBA" id="ARBA00010641"/>
    </source>
</evidence>
<evidence type="ECO:0000313" key="9">
    <source>
        <dbReference type="EMBL" id="QNT68058.1"/>
    </source>
</evidence>
<dbReference type="InterPro" id="IPR013324">
    <property type="entry name" value="RNA_pol_sigma_r3/r4-like"/>
</dbReference>
<dbReference type="PROSITE" id="PS01063">
    <property type="entry name" value="SIGMA70_ECF"/>
    <property type="match status" value="1"/>
</dbReference>
<comment type="similarity">
    <text evidence="1 6">Belongs to the sigma-70 factor family. ECF subfamily.</text>
</comment>
<dbReference type="EMBL" id="CP053923">
    <property type="protein sequence ID" value="QNT68058.1"/>
    <property type="molecule type" value="Genomic_DNA"/>
</dbReference>
<dbReference type="SUPFAM" id="SSF88659">
    <property type="entry name" value="Sigma3 and sigma4 domains of RNA polymerase sigma factors"/>
    <property type="match status" value="1"/>
</dbReference>
<dbReference type="PANTHER" id="PTHR43133:SF62">
    <property type="entry name" value="RNA POLYMERASE SIGMA FACTOR SIGZ"/>
    <property type="match status" value="1"/>
</dbReference>
<gene>
    <name evidence="9" type="ORF">HQ394_00085</name>
</gene>
<dbReference type="InterPro" id="IPR000838">
    <property type="entry name" value="RNA_pol_sigma70_ECF_CS"/>
</dbReference>
<dbReference type="Pfam" id="PF04542">
    <property type="entry name" value="Sigma70_r2"/>
    <property type="match status" value="1"/>
</dbReference>
<dbReference type="Pfam" id="PF04545">
    <property type="entry name" value="Sigma70_r4"/>
    <property type="match status" value="1"/>
</dbReference>
<evidence type="ECO:0000259" key="8">
    <source>
        <dbReference type="Pfam" id="PF04545"/>
    </source>
</evidence>
<feature type="domain" description="RNA polymerase sigma-70 region 4" evidence="8">
    <location>
        <begin position="122"/>
        <end position="171"/>
    </location>
</feature>
<keyword evidence="4 6" id="KW-0238">DNA-binding</keyword>
<dbReference type="AlphaFoldDB" id="A0A7H1MX72"/>
<dbReference type="InterPro" id="IPR039425">
    <property type="entry name" value="RNA_pol_sigma-70-like"/>
</dbReference>
<dbReference type="SUPFAM" id="SSF88946">
    <property type="entry name" value="Sigma2 domain of RNA polymerase sigma factors"/>
    <property type="match status" value="1"/>
</dbReference>
<sequence length="178" mass="20420">MNKLVEAVAKHRDREAFVQLFTHFAPRLKGFALKRGISLAAAEELVQETMLAVWRKAATFDRNRANVSTWIFTISRNKQIDLLRRQTYPEVELEMALDQPGSEPAPDQRAEWAEFGTDLQSALKSLSPEQRTILQKAFFEEKSHRTIALELNLPLGTVKSRIRLALARLRAVFPEEYV</sequence>
<keyword evidence="5 6" id="KW-0804">Transcription</keyword>
<organism evidence="9 10">
    <name type="scientific">Defluviicoccus vanus</name>
    <dbReference type="NCBI Taxonomy" id="111831"/>
    <lineage>
        <taxon>Bacteria</taxon>
        <taxon>Pseudomonadati</taxon>
        <taxon>Pseudomonadota</taxon>
        <taxon>Alphaproteobacteria</taxon>
        <taxon>Rhodospirillales</taxon>
        <taxon>Rhodospirillaceae</taxon>
        <taxon>Defluviicoccus</taxon>
    </lineage>
</organism>
<evidence type="ECO:0000256" key="3">
    <source>
        <dbReference type="ARBA" id="ARBA00023082"/>
    </source>
</evidence>
<keyword evidence="10" id="KW-1185">Reference proteome</keyword>
<dbReference type="GO" id="GO:0016987">
    <property type="term" value="F:sigma factor activity"/>
    <property type="evidence" value="ECO:0007669"/>
    <property type="project" value="UniProtKB-KW"/>
</dbReference>
<dbReference type="NCBIfam" id="TIGR02937">
    <property type="entry name" value="sigma70-ECF"/>
    <property type="match status" value="1"/>
</dbReference>
<keyword evidence="3 6" id="KW-0731">Sigma factor</keyword>
<dbReference type="InterPro" id="IPR036388">
    <property type="entry name" value="WH-like_DNA-bd_sf"/>
</dbReference>
<dbReference type="Gene3D" id="1.10.1740.10">
    <property type="match status" value="1"/>
</dbReference>
<protein>
    <recommendedName>
        <fullName evidence="6">RNA polymerase sigma factor</fullName>
    </recommendedName>
</protein>
<evidence type="ECO:0000259" key="7">
    <source>
        <dbReference type="Pfam" id="PF04542"/>
    </source>
</evidence>
<dbReference type="CDD" id="cd06171">
    <property type="entry name" value="Sigma70_r4"/>
    <property type="match status" value="1"/>
</dbReference>
<accession>A0A7H1MX72</accession>